<dbReference type="PROSITE" id="PS51186">
    <property type="entry name" value="GNAT"/>
    <property type="match status" value="2"/>
</dbReference>
<gene>
    <name evidence="5" type="ORF">EC973_002807</name>
</gene>
<keyword evidence="3" id="KW-0326">Glycosidase</keyword>
<feature type="domain" description="N-acetyltransferase" evidence="4">
    <location>
        <begin position="527"/>
        <end position="685"/>
    </location>
</feature>
<dbReference type="Gene3D" id="3.40.630.30">
    <property type="match status" value="2"/>
</dbReference>
<dbReference type="InterPro" id="IPR000182">
    <property type="entry name" value="GNAT_dom"/>
</dbReference>
<dbReference type="Proteomes" id="UP000605846">
    <property type="component" value="Unassembled WGS sequence"/>
</dbReference>
<evidence type="ECO:0000313" key="5">
    <source>
        <dbReference type="EMBL" id="KAF7730199.1"/>
    </source>
</evidence>
<dbReference type="Gene3D" id="3.40.50.1700">
    <property type="entry name" value="Glycoside hydrolase family 3 C-terminal domain"/>
    <property type="match status" value="1"/>
</dbReference>
<dbReference type="InterPro" id="IPR001764">
    <property type="entry name" value="Glyco_hydro_3_N"/>
</dbReference>
<dbReference type="InterPro" id="IPR036881">
    <property type="entry name" value="Glyco_hydro_3_C_sf"/>
</dbReference>
<dbReference type="SUPFAM" id="SSF51445">
    <property type="entry name" value="(Trans)glycosidases"/>
    <property type="match status" value="1"/>
</dbReference>
<dbReference type="AlphaFoldDB" id="A0A8H7BW50"/>
<evidence type="ECO:0000256" key="2">
    <source>
        <dbReference type="ARBA" id="ARBA00022801"/>
    </source>
</evidence>
<evidence type="ECO:0000256" key="1">
    <source>
        <dbReference type="ARBA" id="ARBA00005336"/>
    </source>
</evidence>
<name>A0A8H7BW50_9FUNG</name>
<organism evidence="5 6">
    <name type="scientific">Apophysomyces ossiformis</name>
    <dbReference type="NCBI Taxonomy" id="679940"/>
    <lineage>
        <taxon>Eukaryota</taxon>
        <taxon>Fungi</taxon>
        <taxon>Fungi incertae sedis</taxon>
        <taxon>Mucoromycota</taxon>
        <taxon>Mucoromycotina</taxon>
        <taxon>Mucoromycetes</taxon>
        <taxon>Mucorales</taxon>
        <taxon>Mucorineae</taxon>
        <taxon>Mucoraceae</taxon>
        <taxon>Apophysomyces</taxon>
    </lineage>
</organism>
<dbReference type="Pfam" id="PF00933">
    <property type="entry name" value="Glyco_hydro_3"/>
    <property type="match status" value="1"/>
</dbReference>
<dbReference type="InterPro" id="IPR050226">
    <property type="entry name" value="NagZ_Beta-hexosaminidase"/>
</dbReference>
<dbReference type="EMBL" id="JABAYA010000018">
    <property type="protein sequence ID" value="KAF7730199.1"/>
    <property type="molecule type" value="Genomic_DNA"/>
</dbReference>
<dbReference type="CDD" id="cd04301">
    <property type="entry name" value="NAT_SF"/>
    <property type="match status" value="1"/>
</dbReference>
<dbReference type="InterPro" id="IPR017853">
    <property type="entry name" value="GH"/>
</dbReference>
<dbReference type="SUPFAM" id="SSF52279">
    <property type="entry name" value="Beta-D-glucan exohydrolase, C-terminal domain"/>
    <property type="match status" value="1"/>
</dbReference>
<evidence type="ECO:0000259" key="4">
    <source>
        <dbReference type="PROSITE" id="PS51186"/>
    </source>
</evidence>
<dbReference type="GO" id="GO:0009254">
    <property type="term" value="P:peptidoglycan turnover"/>
    <property type="evidence" value="ECO:0007669"/>
    <property type="project" value="TreeGrafter"/>
</dbReference>
<dbReference type="OrthoDB" id="416222at2759"/>
<evidence type="ECO:0000313" key="6">
    <source>
        <dbReference type="Proteomes" id="UP000605846"/>
    </source>
</evidence>
<accession>A0A8H7BW50</accession>
<dbReference type="GO" id="GO:0016747">
    <property type="term" value="F:acyltransferase activity, transferring groups other than amino-acyl groups"/>
    <property type="evidence" value="ECO:0007669"/>
    <property type="project" value="InterPro"/>
</dbReference>
<protein>
    <recommendedName>
        <fullName evidence="4">N-acetyltransferase domain-containing protein</fullName>
    </recommendedName>
</protein>
<dbReference type="InterPro" id="IPR036962">
    <property type="entry name" value="Glyco_hydro_3_N_sf"/>
</dbReference>
<feature type="domain" description="N-acetyltransferase" evidence="4">
    <location>
        <begin position="697"/>
        <end position="843"/>
    </location>
</feature>
<comment type="similarity">
    <text evidence="1">Belongs to the glycosyl hydrolase 3 family.</text>
</comment>
<dbReference type="PANTHER" id="PTHR30480">
    <property type="entry name" value="BETA-HEXOSAMINIDASE-RELATED"/>
    <property type="match status" value="1"/>
</dbReference>
<sequence>MSIDSVRKSVGQLLLCGFHGTTPSPEIIKLIQHYHVGGIILFSRNIETVEQVKTLTQDLQRIAKEAGHTRPLLIAVDQENGVVQRLNQSGTFQPGSMALGALGSSFLAGQVAHATAQELRALGINWNLAPVVDVNNNPLNPVIGVRSFAENPVTVGSLAMAQVEAYHRSGLATALKHFPGHGDTATDSHLSVPVIPKTIEELEKVELVPFRQAMAAKGDAYPSAVMVGHMVLPKITDQIACLSAEVVQTLLRRRLRYNGVVVTDCLEMDAVKETVGVPKAAVLALQAGVDILDISHTYDSQKAALDAIYGALDEKVLSTSAVEASLNRVAALKDRFLSWERTFCSDPIAKEDHLTLSKQLYERVPTVVHNRANILPLNTKPDILFLAAHVPMTLAIDTDEEPFKPMYESLRKRGNVRYIVFDQHTADLSDQIRKAAYVVIGTANANLYPFQVNMVRLAHKLAAKLIVVSVINPYDLMAFPEIDTYVVTYECSPPALEAAVQTLFGEITPSSRLPVTIPNVDVSQTVWEVEEYNESDLEEVSRLWQLNFGTHLALPAEKIGHVLARARQPSHFVVRGKSSAQVVGFAATNIEREYTQEDVGQLMLLMVDPTMQCQGIGTRLHEHVLDYFRHMGVDRLMLGSTYPRFFPGVPHDQPTAQEFFKRRGWRLNSSVVWDLIGDLENYETPSSIRDRLAKQKVWFGRIKPNELWELYGFVQRYFPFWLSTYQHHAELGDFQDLIVAREEDEHGKLLASLILYTTFVSHEKRSDLIWTLPGLTNHRSGGMACVGVASEERGRGLGLGIVAYANETLKRRGVLKSYVDWVELIDFYRRTGYETWLSYHTSL</sequence>
<dbReference type="PANTHER" id="PTHR30480:SF16">
    <property type="entry name" value="GLYCOSIDE HYDROLASE FAMILY 3 DOMAIN PROTEIN"/>
    <property type="match status" value="1"/>
</dbReference>
<dbReference type="GO" id="GO:0005975">
    <property type="term" value="P:carbohydrate metabolic process"/>
    <property type="evidence" value="ECO:0007669"/>
    <property type="project" value="InterPro"/>
</dbReference>
<dbReference type="Gene3D" id="3.20.20.300">
    <property type="entry name" value="Glycoside hydrolase, family 3, N-terminal domain"/>
    <property type="match status" value="1"/>
</dbReference>
<proteinExistence type="inferred from homology"/>
<dbReference type="SUPFAM" id="SSF55729">
    <property type="entry name" value="Acyl-CoA N-acyltransferases (Nat)"/>
    <property type="match status" value="2"/>
</dbReference>
<dbReference type="GO" id="GO:0004553">
    <property type="term" value="F:hydrolase activity, hydrolyzing O-glycosyl compounds"/>
    <property type="evidence" value="ECO:0007669"/>
    <property type="project" value="InterPro"/>
</dbReference>
<dbReference type="Pfam" id="PF00583">
    <property type="entry name" value="Acetyltransf_1"/>
    <property type="match status" value="1"/>
</dbReference>
<reference evidence="5" key="1">
    <citation type="submission" date="2020-01" db="EMBL/GenBank/DDBJ databases">
        <title>Genome Sequencing of Three Apophysomyces-Like Fungal Strains Confirms a Novel Fungal Genus in the Mucoromycota with divergent Burkholderia-like Endosymbiotic Bacteria.</title>
        <authorList>
            <person name="Stajich J.E."/>
            <person name="Macias A.M."/>
            <person name="Carter-House D."/>
            <person name="Lovett B."/>
            <person name="Kasson L.R."/>
            <person name="Berry K."/>
            <person name="Grigoriev I."/>
            <person name="Chang Y."/>
            <person name="Spatafora J."/>
            <person name="Kasson M.T."/>
        </authorList>
    </citation>
    <scope>NUCLEOTIDE SEQUENCE</scope>
    <source>
        <strain evidence="5">NRRL A-21654</strain>
    </source>
</reference>
<dbReference type="InterPro" id="IPR016181">
    <property type="entry name" value="Acyl_CoA_acyltransferase"/>
</dbReference>
<keyword evidence="6" id="KW-1185">Reference proteome</keyword>
<comment type="caution">
    <text evidence="5">The sequence shown here is derived from an EMBL/GenBank/DDBJ whole genome shotgun (WGS) entry which is preliminary data.</text>
</comment>
<evidence type="ECO:0000256" key="3">
    <source>
        <dbReference type="ARBA" id="ARBA00023295"/>
    </source>
</evidence>
<keyword evidence="2" id="KW-0378">Hydrolase</keyword>